<dbReference type="Proteomes" id="UP001595974">
    <property type="component" value="Unassembled WGS sequence"/>
</dbReference>
<accession>A0ABW1AUP8</accession>
<evidence type="ECO:0000313" key="2">
    <source>
        <dbReference type="Proteomes" id="UP001595974"/>
    </source>
</evidence>
<sequence>MKHMEGDAFVRLIAYQHTVGTMEYIATRMPKMEAASGLRSRHQTRRLSS</sequence>
<reference evidence="2" key="1">
    <citation type="journal article" date="2019" name="Int. J. Syst. Evol. Microbiol.">
        <title>The Global Catalogue of Microorganisms (GCM) 10K type strain sequencing project: providing services to taxonomists for standard genome sequencing and annotation.</title>
        <authorList>
            <consortium name="The Broad Institute Genomics Platform"/>
            <consortium name="The Broad Institute Genome Sequencing Center for Infectious Disease"/>
            <person name="Wu L."/>
            <person name="Ma J."/>
        </authorList>
    </citation>
    <scope>NUCLEOTIDE SEQUENCE [LARGE SCALE GENOMIC DNA]</scope>
    <source>
        <strain evidence="2">SHR3</strain>
    </source>
</reference>
<dbReference type="RefSeq" id="WP_153167942.1">
    <property type="nucleotide sequence ID" value="NZ_JBHSOG010000068.1"/>
</dbReference>
<keyword evidence="2" id="KW-1185">Reference proteome</keyword>
<proteinExistence type="predicted"/>
<evidence type="ECO:0000313" key="1">
    <source>
        <dbReference type="EMBL" id="MFC5771017.1"/>
    </source>
</evidence>
<gene>
    <name evidence="1" type="ORF">ACFPTN_16680</name>
</gene>
<dbReference type="EMBL" id="JBHSOG010000068">
    <property type="protein sequence ID" value="MFC5771017.1"/>
    <property type="molecule type" value="Genomic_DNA"/>
</dbReference>
<name>A0ABW1AUP8_9RHOO</name>
<protein>
    <submittedName>
        <fullName evidence="1">Uncharacterized protein</fullName>
    </submittedName>
</protein>
<comment type="caution">
    <text evidence="1">The sequence shown here is derived from an EMBL/GenBank/DDBJ whole genome shotgun (WGS) entry which is preliminary data.</text>
</comment>
<organism evidence="1 2">
    <name type="scientific">Thauera sinica</name>
    <dbReference type="NCBI Taxonomy" id="2665146"/>
    <lineage>
        <taxon>Bacteria</taxon>
        <taxon>Pseudomonadati</taxon>
        <taxon>Pseudomonadota</taxon>
        <taxon>Betaproteobacteria</taxon>
        <taxon>Rhodocyclales</taxon>
        <taxon>Zoogloeaceae</taxon>
        <taxon>Thauera</taxon>
    </lineage>
</organism>